<proteinExistence type="predicted"/>
<sequence length="252" mass="28799">MDGLIEELRTHVTENPDVSIVNDKVWKLPVVLYDVGFSRVKRLKMDILMKMLLLAFQEADVRRAATLSDMLFVEELFISDLIGKMQRTGLIGLEKSGYKLTAKGYDYLAKGIFDEEMDGDKTVISYSAAHYQYRLAEDGGHSEAGDELPVYRYPVKGSLNKDRMQELLSKEVSGGEEGFQTIVSGITSCVEHETAYIPCIEFQLYDQKQDVFYARVWNGMSNNWDETLEKQIEAHELVKWRKAMEEKNSALV</sequence>
<accession>A0ABU0GTB4</accession>
<keyword evidence="2" id="KW-1185">Reference proteome</keyword>
<dbReference type="RefSeq" id="WP_308786769.1">
    <property type="nucleotide sequence ID" value="NZ_JAUSWB010000003.1"/>
</dbReference>
<evidence type="ECO:0000313" key="1">
    <source>
        <dbReference type="EMBL" id="MDQ0428600.1"/>
    </source>
</evidence>
<organism evidence="1 2">
    <name type="scientific">Planomicrobium stackebrandtii</name>
    <dbReference type="NCBI Taxonomy" id="253160"/>
    <lineage>
        <taxon>Bacteria</taxon>
        <taxon>Bacillati</taxon>
        <taxon>Bacillota</taxon>
        <taxon>Bacilli</taxon>
        <taxon>Bacillales</taxon>
        <taxon>Caryophanaceae</taxon>
        <taxon>Planomicrobium</taxon>
    </lineage>
</organism>
<dbReference type="InterPro" id="IPR036388">
    <property type="entry name" value="WH-like_DNA-bd_sf"/>
</dbReference>
<reference evidence="1 2" key="1">
    <citation type="submission" date="2023-07" db="EMBL/GenBank/DDBJ databases">
        <title>Genomic Encyclopedia of Type Strains, Phase IV (KMG-IV): sequencing the most valuable type-strain genomes for metagenomic binning, comparative biology and taxonomic classification.</title>
        <authorList>
            <person name="Goeker M."/>
        </authorList>
    </citation>
    <scope>NUCLEOTIDE SEQUENCE [LARGE SCALE GENOMIC DNA]</scope>
    <source>
        <strain evidence="1 2">DSM 16419</strain>
    </source>
</reference>
<evidence type="ECO:0000313" key="2">
    <source>
        <dbReference type="Proteomes" id="UP001241988"/>
    </source>
</evidence>
<dbReference type="EMBL" id="JAUSWB010000003">
    <property type="protein sequence ID" value="MDQ0428600.1"/>
    <property type="molecule type" value="Genomic_DNA"/>
</dbReference>
<protein>
    <submittedName>
        <fullName evidence="1">DNA-binding IscR family transcriptional regulator</fullName>
    </submittedName>
</protein>
<dbReference type="GO" id="GO:0003677">
    <property type="term" value="F:DNA binding"/>
    <property type="evidence" value="ECO:0007669"/>
    <property type="project" value="UniProtKB-KW"/>
</dbReference>
<dbReference type="Gene3D" id="1.10.10.10">
    <property type="entry name" value="Winged helix-like DNA-binding domain superfamily/Winged helix DNA-binding domain"/>
    <property type="match status" value="1"/>
</dbReference>
<dbReference type="Proteomes" id="UP001241988">
    <property type="component" value="Unassembled WGS sequence"/>
</dbReference>
<comment type="caution">
    <text evidence="1">The sequence shown here is derived from an EMBL/GenBank/DDBJ whole genome shotgun (WGS) entry which is preliminary data.</text>
</comment>
<name>A0ABU0GTB4_9BACL</name>
<keyword evidence="1" id="KW-0238">DNA-binding</keyword>
<gene>
    <name evidence="1" type="ORF">QOZ98_001426</name>
</gene>